<feature type="transmembrane region" description="Helical" evidence="1">
    <location>
        <begin position="55"/>
        <end position="74"/>
    </location>
</feature>
<reference evidence="2 3" key="1">
    <citation type="submission" date="2016-04" db="EMBL/GenBank/DDBJ databases">
        <title>Genome analyses suggest a sexual origin of heterokaryosis in a supposedly ancient asexual fungus.</title>
        <authorList>
            <person name="Ropars J."/>
            <person name="Sedzielewska K."/>
            <person name="Noel J."/>
            <person name="Charron P."/>
            <person name="Farinelli L."/>
            <person name="Marton T."/>
            <person name="Kruger M."/>
            <person name="Pelin A."/>
            <person name="Brachmann A."/>
            <person name="Corradi N."/>
        </authorList>
    </citation>
    <scope>NUCLEOTIDE SEQUENCE [LARGE SCALE GENOMIC DNA]</scope>
    <source>
        <strain evidence="2 3">C2</strain>
    </source>
</reference>
<evidence type="ECO:0000313" key="2">
    <source>
        <dbReference type="EMBL" id="PKK34591.1"/>
    </source>
</evidence>
<keyword evidence="1" id="KW-0472">Membrane</keyword>
<proteinExistence type="predicted"/>
<keyword evidence="1" id="KW-0812">Transmembrane</keyword>
<name>A0A2N1KHM4_9GLOM</name>
<feature type="non-terminal residue" evidence="2">
    <location>
        <position position="1"/>
    </location>
</feature>
<sequence>EKHSRRTRTDNQLSDTILNAPVTSERRWEATFSQQVSILTERTFKQSRKIILSRVNIFQTVAVTVVCIIVWLKIPFAEPNVFDRVGNVNFLL</sequence>
<evidence type="ECO:0000313" key="3">
    <source>
        <dbReference type="Proteomes" id="UP000233469"/>
    </source>
</evidence>
<keyword evidence="1" id="KW-1133">Transmembrane helix</keyword>
<accession>A0A2N1KHM4</accession>
<dbReference type="AlphaFoldDB" id="A0A2N1KHM4"/>
<dbReference type="Proteomes" id="UP000233469">
    <property type="component" value="Unassembled WGS sequence"/>
</dbReference>
<dbReference type="EMBL" id="LLXL01010689">
    <property type="protein sequence ID" value="PKK34591.1"/>
    <property type="molecule type" value="Genomic_DNA"/>
</dbReference>
<gene>
    <name evidence="2" type="ORF">RhiirC2_859417</name>
</gene>
<reference evidence="2 3" key="2">
    <citation type="submission" date="2017-10" db="EMBL/GenBank/DDBJ databases">
        <title>Extensive intraspecific genome diversity in a model arbuscular mycorrhizal fungus.</title>
        <authorList>
            <person name="Chen E.C.H."/>
            <person name="Morin E."/>
            <person name="Baudet D."/>
            <person name="Noel J."/>
            <person name="Ndikumana S."/>
            <person name="Charron P."/>
            <person name="St-Onge C."/>
            <person name="Giorgi J."/>
            <person name="Grigoriev I.V."/>
            <person name="Roux C."/>
            <person name="Martin F.M."/>
            <person name="Corradi N."/>
        </authorList>
    </citation>
    <scope>NUCLEOTIDE SEQUENCE [LARGE SCALE GENOMIC DNA]</scope>
    <source>
        <strain evidence="2 3">C2</strain>
    </source>
</reference>
<protein>
    <submittedName>
        <fullName evidence="2">Uncharacterized protein</fullName>
    </submittedName>
</protein>
<organism evidence="2 3">
    <name type="scientific">Rhizophagus irregularis</name>
    <dbReference type="NCBI Taxonomy" id="588596"/>
    <lineage>
        <taxon>Eukaryota</taxon>
        <taxon>Fungi</taxon>
        <taxon>Fungi incertae sedis</taxon>
        <taxon>Mucoromycota</taxon>
        <taxon>Glomeromycotina</taxon>
        <taxon>Glomeromycetes</taxon>
        <taxon>Glomerales</taxon>
        <taxon>Glomeraceae</taxon>
        <taxon>Rhizophagus</taxon>
    </lineage>
</organism>
<evidence type="ECO:0000256" key="1">
    <source>
        <dbReference type="SAM" id="Phobius"/>
    </source>
</evidence>
<comment type="caution">
    <text evidence="2">The sequence shown here is derived from an EMBL/GenBank/DDBJ whole genome shotgun (WGS) entry which is preliminary data.</text>
</comment>